<dbReference type="AlphaFoldDB" id="A0A1N7L2E0"/>
<gene>
    <name evidence="1" type="ORF">SAMN05421759_102314</name>
</gene>
<evidence type="ECO:0000313" key="1">
    <source>
        <dbReference type="EMBL" id="SIS68032.1"/>
    </source>
</evidence>
<dbReference type="Proteomes" id="UP000186684">
    <property type="component" value="Unassembled WGS sequence"/>
</dbReference>
<dbReference type="EMBL" id="FTOQ01000002">
    <property type="protein sequence ID" value="SIS68032.1"/>
    <property type="molecule type" value="Genomic_DNA"/>
</dbReference>
<protein>
    <submittedName>
        <fullName evidence="1">Uncharacterized protein</fullName>
    </submittedName>
</protein>
<dbReference type="STRING" id="633194.SAMN05421759_102314"/>
<proteinExistence type="predicted"/>
<name>A0A1N7L2E0_9RHOB</name>
<organism evidence="1 2">
    <name type="scientific">Roseivivax lentus</name>
    <dbReference type="NCBI Taxonomy" id="633194"/>
    <lineage>
        <taxon>Bacteria</taxon>
        <taxon>Pseudomonadati</taxon>
        <taxon>Pseudomonadota</taxon>
        <taxon>Alphaproteobacteria</taxon>
        <taxon>Rhodobacterales</taxon>
        <taxon>Roseobacteraceae</taxon>
        <taxon>Roseivivax</taxon>
    </lineage>
</organism>
<reference evidence="2" key="1">
    <citation type="submission" date="2017-01" db="EMBL/GenBank/DDBJ databases">
        <authorList>
            <person name="Varghese N."/>
            <person name="Submissions S."/>
        </authorList>
    </citation>
    <scope>NUCLEOTIDE SEQUENCE [LARGE SCALE GENOMIC DNA]</scope>
    <source>
        <strain evidence="2">DSM 29430</strain>
    </source>
</reference>
<dbReference type="RefSeq" id="WP_076445688.1">
    <property type="nucleotide sequence ID" value="NZ_FTOQ01000002.1"/>
</dbReference>
<sequence length="61" mass="6679">MTRQAEIAGNELQTGSKAVGMLPFIPVRVCAKRALPGERANPTSEIRKCLCNFKCMEARNA</sequence>
<keyword evidence="2" id="KW-1185">Reference proteome</keyword>
<accession>A0A1N7L2E0</accession>
<evidence type="ECO:0000313" key="2">
    <source>
        <dbReference type="Proteomes" id="UP000186684"/>
    </source>
</evidence>